<feature type="repeat" description="PPR" evidence="2">
    <location>
        <begin position="281"/>
        <end position="315"/>
    </location>
</feature>
<dbReference type="Gene3D" id="1.25.40.10">
    <property type="entry name" value="Tetratricopeptide repeat domain"/>
    <property type="match status" value="2"/>
</dbReference>
<feature type="signal peptide" evidence="4">
    <location>
        <begin position="1"/>
        <end position="30"/>
    </location>
</feature>
<evidence type="ECO:0000256" key="3">
    <source>
        <dbReference type="SAM" id="MobiDB-lite"/>
    </source>
</evidence>
<feature type="repeat" description="PPR" evidence="2">
    <location>
        <begin position="141"/>
        <end position="175"/>
    </location>
</feature>
<dbReference type="InterPro" id="IPR051222">
    <property type="entry name" value="PPR/CCM1_RNA-binding"/>
</dbReference>
<feature type="chain" id="PRO_5033006966" description="Pentatricopeptide repeat-containing protein-mitochondrial domain-containing protein" evidence="4">
    <location>
        <begin position="31"/>
        <end position="747"/>
    </location>
</feature>
<dbReference type="PROSITE" id="PS51375">
    <property type="entry name" value="PPR"/>
    <property type="match status" value="7"/>
</dbReference>
<dbReference type="NCBIfam" id="TIGR00756">
    <property type="entry name" value="PPR"/>
    <property type="match status" value="3"/>
</dbReference>
<reference evidence="6" key="1">
    <citation type="submission" date="2021-02" db="EMBL/GenBank/DDBJ databases">
        <authorList>
            <person name="Dougan E. K."/>
            <person name="Rhodes N."/>
            <person name="Thang M."/>
            <person name="Chan C."/>
        </authorList>
    </citation>
    <scope>NUCLEOTIDE SEQUENCE</scope>
</reference>
<evidence type="ECO:0000313" key="6">
    <source>
        <dbReference type="EMBL" id="CAE8599004.1"/>
    </source>
</evidence>
<dbReference type="Pfam" id="PF01535">
    <property type="entry name" value="PPR"/>
    <property type="match status" value="1"/>
</dbReference>
<protein>
    <recommendedName>
        <fullName evidence="5">Pentatricopeptide repeat-containing protein-mitochondrial domain-containing protein</fullName>
    </recommendedName>
</protein>
<dbReference type="InterPro" id="IPR002885">
    <property type="entry name" value="PPR_rpt"/>
</dbReference>
<evidence type="ECO:0000313" key="7">
    <source>
        <dbReference type="Proteomes" id="UP000654075"/>
    </source>
</evidence>
<sequence>MAASSPRRARRPSLAAASLVLFVLVSVGQGGWPVDRVFASTSHRSRDSGKPTQTFGKRKSKKDVVDFSSISSSAWREIDARALAGDVKEVEVLFKGMHDKVPTNMKRMLFNTVIKACANAGDVQGAETWRNQMLAAGIEPNLEHYNKIIEAAAKSGDVASAEKWLEAQRRSGIPVDILNYNTVIDACAKAGDLQSAQKWFAEALEVGLIPNLITYSAVIAACAKAGDLQSAQKWFAKALEVGLIPGLITYNNMITACAKAGDLQSAQKWFAQVVEVGLIPDMITYSAAIDACVRAGDCRMAEQLFAKFGDIGMKPDIVMFNTLMSACAWRGDLIGAYEWLGKAIAAKLTPTIFSYIAVIKACGKTKSPQGHVAEHLFRRMISEGIMPNKALLSALKNAIGAPALDRLCGDLRIPSCVLSANSAEAAITMEGGKVKTRFQKEETPAAKAANDKAKLAAQAVEEILTGIAENDAQKTVVFVPATWHTKYKDALGAYKNFVKSQSEQLTIVDKGDNVFVIMKAGDKREPPAGKRDVSRKTSQTEKEVASDTQLQKLEGSGSPKVEPAGSPKLAPKASPKSKLKALPPKEETPAAKAAKAKAKLAAQAVEEILTGIAETDAQKTVVFVPATWGTKYKDALGAYKNFVKSQSEQLTIVDKGDNVYVIMKAGDKSEPPAGKRDVSRKTSQTEKEVASDTQLQKLEGSGSPKAEPAGWSKLAPKAAPKSKPKASPPKEETPAAKAAKAKAKLAA</sequence>
<feature type="region of interest" description="Disordered" evidence="3">
    <location>
        <begin position="41"/>
        <end position="60"/>
    </location>
</feature>
<dbReference type="SUPFAM" id="SSF81901">
    <property type="entry name" value="HCP-like"/>
    <property type="match status" value="1"/>
</dbReference>
<feature type="compositionally biased region" description="Basic and acidic residues" evidence="3">
    <location>
        <begin position="520"/>
        <end position="545"/>
    </location>
</feature>
<dbReference type="OrthoDB" id="440666at2759"/>
<feature type="compositionally biased region" description="Basic and acidic residues" evidence="3">
    <location>
        <begin position="665"/>
        <end position="690"/>
    </location>
</feature>
<feature type="repeat" description="PPR" evidence="2">
    <location>
        <begin position="106"/>
        <end position="140"/>
    </location>
</feature>
<name>A0A813EEP3_POLGL</name>
<feature type="region of interest" description="Disordered" evidence="3">
    <location>
        <begin position="665"/>
        <end position="747"/>
    </location>
</feature>
<gene>
    <name evidence="6" type="ORF">PGLA1383_LOCUS17388</name>
</gene>
<dbReference type="InterPro" id="IPR011990">
    <property type="entry name" value="TPR-like_helical_dom_sf"/>
</dbReference>
<dbReference type="PANTHER" id="PTHR47942">
    <property type="entry name" value="TETRATRICOPEPTIDE REPEAT (TPR)-LIKE SUPERFAMILY PROTEIN-RELATED"/>
    <property type="match status" value="1"/>
</dbReference>
<dbReference type="Proteomes" id="UP000654075">
    <property type="component" value="Unassembled WGS sequence"/>
</dbReference>
<proteinExistence type="predicted"/>
<dbReference type="Pfam" id="PF13041">
    <property type="entry name" value="PPR_2"/>
    <property type="match status" value="1"/>
</dbReference>
<evidence type="ECO:0000256" key="4">
    <source>
        <dbReference type="SAM" id="SignalP"/>
    </source>
</evidence>
<feature type="repeat" description="PPR" evidence="2">
    <location>
        <begin position="351"/>
        <end position="387"/>
    </location>
</feature>
<dbReference type="AlphaFoldDB" id="A0A813EEP3"/>
<evidence type="ECO:0000259" key="5">
    <source>
        <dbReference type="Pfam" id="PF23276"/>
    </source>
</evidence>
<keyword evidence="7" id="KW-1185">Reference proteome</keyword>
<dbReference type="Pfam" id="PF13812">
    <property type="entry name" value="PPR_3"/>
    <property type="match status" value="1"/>
</dbReference>
<dbReference type="InterPro" id="IPR057027">
    <property type="entry name" value="TPR_mt"/>
</dbReference>
<feature type="domain" description="Pentatricopeptide repeat-containing protein-mitochondrial" evidence="5">
    <location>
        <begin position="103"/>
        <end position="202"/>
    </location>
</feature>
<evidence type="ECO:0000256" key="1">
    <source>
        <dbReference type="ARBA" id="ARBA00022737"/>
    </source>
</evidence>
<keyword evidence="1" id="KW-0677">Repeat</keyword>
<feature type="repeat" description="PPR" evidence="2">
    <location>
        <begin position="176"/>
        <end position="210"/>
    </location>
</feature>
<dbReference type="PANTHER" id="PTHR47942:SF63">
    <property type="entry name" value="PENTATRICOPEPTIDE REPEAT-CONTAINING PROTEIN"/>
    <property type="match status" value="1"/>
</dbReference>
<accession>A0A813EEP3</accession>
<dbReference type="EMBL" id="CAJNNV010010762">
    <property type="protein sequence ID" value="CAE8599004.1"/>
    <property type="molecule type" value="Genomic_DNA"/>
</dbReference>
<dbReference type="Pfam" id="PF23276">
    <property type="entry name" value="TPR_24"/>
    <property type="match status" value="1"/>
</dbReference>
<feature type="repeat" description="PPR" evidence="2">
    <location>
        <begin position="211"/>
        <end position="245"/>
    </location>
</feature>
<feature type="repeat" description="PPR" evidence="2">
    <location>
        <begin position="246"/>
        <end position="280"/>
    </location>
</feature>
<feature type="region of interest" description="Disordered" evidence="3">
    <location>
        <begin position="520"/>
        <end position="590"/>
    </location>
</feature>
<comment type="caution">
    <text evidence="6">The sequence shown here is derived from an EMBL/GenBank/DDBJ whole genome shotgun (WGS) entry which is preliminary data.</text>
</comment>
<organism evidence="6 7">
    <name type="scientific">Polarella glacialis</name>
    <name type="common">Dinoflagellate</name>
    <dbReference type="NCBI Taxonomy" id="89957"/>
    <lineage>
        <taxon>Eukaryota</taxon>
        <taxon>Sar</taxon>
        <taxon>Alveolata</taxon>
        <taxon>Dinophyceae</taxon>
        <taxon>Suessiales</taxon>
        <taxon>Suessiaceae</taxon>
        <taxon>Polarella</taxon>
    </lineage>
</organism>
<evidence type="ECO:0000256" key="2">
    <source>
        <dbReference type="PROSITE-ProRule" id="PRU00708"/>
    </source>
</evidence>
<keyword evidence="4" id="KW-0732">Signal</keyword>
<feature type="compositionally biased region" description="Low complexity" evidence="3">
    <location>
        <begin position="566"/>
        <end position="582"/>
    </location>
</feature>